<reference evidence="1 2" key="1">
    <citation type="journal article" date="2015" name="Proc. Natl. Acad. Sci. U.S.A.">
        <title>The resurrection genome of Boea hygrometrica: A blueprint for survival of dehydration.</title>
        <authorList>
            <person name="Xiao L."/>
            <person name="Yang G."/>
            <person name="Zhang L."/>
            <person name="Yang X."/>
            <person name="Zhao S."/>
            <person name="Ji Z."/>
            <person name="Zhou Q."/>
            <person name="Hu M."/>
            <person name="Wang Y."/>
            <person name="Chen M."/>
            <person name="Xu Y."/>
            <person name="Jin H."/>
            <person name="Xiao X."/>
            <person name="Hu G."/>
            <person name="Bao F."/>
            <person name="Hu Y."/>
            <person name="Wan P."/>
            <person name="Li L."/>
            <person name="Deng X."/>
            <person name="Kuang T."/>
            <person name="Xiang C."/>
            <person name="Zhu J.K."/>
            <person name="Oliver M.J."/>
            <person name="He Y."/>
        </authorList>
    </citation>
    <scope>NUCLEOTIDE SEQUENCE [LARGE SCALE GENOMIC DNA]</scope>
    <source>
        <strain evidence="2">cv. XS01</strain>
    </source>
</reference>
<protein>
    <submittedName>
        <fullName evidence="1">Uncharacterized protein</fullName>
    </submittedName>
</protein>
<keyword evidence="2" id="KW-1185">Reference proteome</keyword>
<evidence type="ECO:0000313" key="2">
    <source>
        <dbReference type="Proteomes" id="UP000250235"/>
    </source>
</evidence>
<evidence type="ECO:0000313" key="1">
    <source>
        <dbReference type="EMBL" id="KZV37135.1"/>
    </source>
</evidence>
<accession>A0A2Z7BYN0</accession>
<organism evidence="1 2">
    <name type="scientific">Dorcoceras hygrometricum</name>
    <dbReference type="NCBI Taxonomy" id="472368"/>
    <lineage>
        <taxon>Eukaryota</taxon>
        <taxon>Viridiplantae</taxon>
        <taxon>Streptophyta</taxon>
        <taxon>Embryophyta</taxon>
        <taxon>Tracheophyta</taxon>
        <taxon>Spermatophyta</taxon>
        <taxon>Magnoliopsida</taxon>
        <taxon>eudicotyledons</taxon>
        <taxon>Gunneridae</taxon>
        <taxon>Pentapetalae</taxon>
        <taxon>asterids</taxon>
        <taxon>lamiids</taxon>
        <taxon>Lamiales</taxon>
        <taxon>Gesneriaceae</taxon>
        <taxon>Didymocarpoideae</taxon>
        <taxon>Trichosporeae</taxon>
        <taxon>Loxocarpinae</taxon>
        <taxon>Dorcoceras</taxon>
    </lineage>
</organism>
<sequence length="163" mass="18710">MSFDIQCLVEVPEYLGLNLDKQIVPRFKVIDHLRSNGGLGDEVSRLKFYNLYVRPYPELEKVYGLALLRRSKSTFQLLGKPFRQLSFNTRTRIKPNVTSSTHKRMYCIVVEAVTPRELVPCLFRDEPAATSWIMVTCYESSAGSPDDDRGLLLREQCIVYGLT</sequence>
<gene>
    <name evidence="1" type="ORF">F511_15055</name>
</gene>
<dbReference type="AlphaFoldDB" id="A0A2Z7BYN0"/>
<name>A0A2Z7BYN0_9LAMI</name>
<dbReference type="OrthoDB" id="637682at2759"/>
<dbReference type="EMBL" id="KV003152">
    <property type="protein sequence ID" value="KZV37135.1"/>
    <property type="molecule type" value="Genomic_DNA"/>
</dbReference>
<proteinExistence type="predicted"/>
<dbReference type="Proteomes" id="UP000250235">
    <property type="component" value="Unassembled WGS sequence"/>
</dbReference>